<feature type="transmembrane region" description="Helical" evidence="6">
    <location>
        <begin position="552"/>
        <end position="571"/>
    </location>
</feature>
<feature type="transmembrane region" description="Helical" evidence="6">
    <location>
        <begin position="524"/>
        <end position="546"/>
    </location>
</feature>
<gene>
    <name evidence="8" type="ORF">OCTVUL_1B008811</name>
</gene>
<evidence type="ECO:0000259" key="7">
    <source>
        <dbReference type="Pfam" id="PF00520"/>
    </source>
</evidence>
<evidence type="ECO:0000313" key="8">
    <source>
        <dbReference type="EMBL" id="CAI9735921.1"/>
    </source>
</evidence>
<dbReference type="InterPro" id="IPR005821">
    <property type="entry name" value="Ion_trans_dom"/>
</dbReference>
<dbReference type="Gene3D" id="1.10.287.70">
    <property type="match status" value="2"/>
</dbReference>
<keyword evidence="9" id="KW-1185">Reference proteome</keyword>
<dbReference type="GO" id="GO:0097682">
    <property type="term" value="F:intracellularly phosphatidylinositol-3,5-bisphosphate-gated monatomic cation channel activity"/>
    <property type="evidence" value="ECO:0007669"/>
    <property type="project" value="TreeGrafter"/>
</dbReference>
<feature type="transmembrane region" description="Helical" evidence="6">
    <location>
        <begin position="157"/>
        <end position="175"/>
    </location>
</feature>
<organism evidence="8 9">
    <name type="scientific">Octopus vulgaris</name>
    <name type="common">Common octopus</name>
    <dbReference type="NCBI Taxonomy" id="6645"/>
    <lineage>
        <taxon>Eukaryota</taxon>
        <taxon>Metazoa</taxon>
        <taxon>Spiralia</taxon>
        <taxon>Lophotrochozoa</taxon>
        <taxon>Mollusca</taxon>
        <taxon>Cephalopoda</taxon>
        <taxon>Coleoidea</taxon>
        <taxon>Octopodiformes</taxon>
        <taxon>Octopoda</taxon>
        <taxon>Incirrata</taxon>
        <taxon>Octopodidae</taxon>
        <taxon>Octopus</taxon>
    </lineage>
</organism>
<feature type="transmembrane region" description="Helical" evidence="6">
    <location>
        <begin position="292"/>
        <end position="314"/>
    </location>
</feature>
<keyword evidence="3 6" id="KW-1133">Transmembrane helix</keyword>
<name>A0AA36FEB8_OCTVU</name>
<dbReference type="GO" id="GO:0075509">
    <property type="term" value="P:endocytosis involved in viral entry into host cell"/>
    <property type="evidence" value="ECO:0007669"/>
    <property type="project" value="TreeGrafter"/>
</dbReference>
<proteinExistence type="predicted"/>
<feature type="domain" description="Ion transport" evidence="7">
    <location>
        <begin position="194"/>
        <end position="408"/>
    </location>
</feature>
<dbReference type="PANTHER" id="PTHR46768:SF1">
    <property type="entry name" value="TWO PORE CHANNEL PROTEIN 2"/>
    <property type="match status" value="1"/>
</dbReference>
<evidence type="ECO:0000256" key="3">
    <source>
        <dbReference type="ARBA" id="ARBA00022989"/>
    </source>
</evidence>
<feature type="domain" description="Ion transport" evidence="7">
    <location>
        <begin position="523"/>
        <end position="798"/>
    </location>
</feature>
<evidence type="ECO:0000313" key="9">
    <source>
        <dbReference type="Proteomes" id="UP001162480"/>
    </source>
</evidence>
<keyword evidence="4 6" id="KW-0472">Membrane</keyword>
<dbReference type="GO" id="GO:0019722">
    <property type="term" value="P:calcium-mediated signaling"/>
    <property type="evidence" value="ECO:0007669"/>
    <property type="project" value="TreeGrafter"/>
</dbReference>
<dbReference type="SUPFAM" id="SSF81324">
    <property type="entry name" value="Voltage-gated potassium channels"/>
    <property type="match status" value="2"/>
</dbReference>
<sequence>MSFDSREMQYPKVANESNSSSPVETSPTALPSKQTDYDRNPNLVSSSPSPSTVAAAAAANDDPTSIMFTNSISRNKPHTPSTGSVQFRNDNGRCLLSESHQYHHPSQQNNQYVHLMDESDAVLQAVVFVEDANTYRSIHHKVDTASLKLYRFHYSRFLTCIRYVTIIILHSLAFFEFPSSLSWSSSIKQQDPRIELSCLTTQSVEMMCLLLLAVDLSTKIYAVGLKQFLASKWMIADVIVLLVSFIDWSVSVSVGCNEVVRVRRMLRPFFILQHSSLMKKIVNCLRRTVPEVFSILLMLAFHLYVFSLLGMLIFPQPPQNVDWKNITKHNVTNNTILPPNTKEEKKYFKNLSESFMSMLILLTTANNPDIMMPAYNQNRLYSIYFVLFLAIGLYCFMNMLTAVIYNQFRGYFLNSMQSSLFRRRVAIFAAFSVLNQQSVISESSTVELSIIQRVIEMADLSKTVKSKMHQKICVYSESFLNFAQFKDIFSVIDRTFVVVKTPPPIVWVNNTALQMLQRMANHIYFLYFSMFIACLNVILLTVQLNVQYEKSMASTHTLLMAGNFVFLIYYVTEQFLKIWAAGIKRYFSFKGCVYDCGITLILVVVQMVTVVLYGLPFSNEDSFIEGVTSLRNLIRLTNILIIIRLIRIIPLIKTLALVASTLLDLVQNLKAFAGILVVIFYSYALLGMELFQGAITYNPVNNSESTLLSPQSQLDAASKHHSKCGSYQQLEYWANNFDDFASSLMVLWDIMVVNNWQVFLSAYASATSKFSYLYFVFWWLFSVVIVLNLLTALILENFIMKWDRLGLGMRDRTESMEETTELLSLHAMFRRSLEEPSEQDLLMELRSHSYISLN</sequence>
<dbReference type="GO" id="GO:0015280">
    <property type="term" value="F:ligand-gated sodium channel activity"/>
    <property type="evidence" value="ECO:0007669"/>
    <property type="project" value="TreeGrafter"/>
</dbReference>
<reference evidence="8" key="1">
    <citation type="submission" date="2023-08" db="EMBL/GenBank/DDBJ databases">
        <authorList>
            <person name="Alioto T."/>
            <person name="Alioto T."/>
            <person name="Gomez Garrido J."/>
        </authorList>
    </citation>
    <scope>NUCLEOTIDE SEQUENCE</scope>
</reference>
<dbReference type="Gene3D" id="1.20.120.350">
    <property type="entry name" value="Voltage-gated potassium channels. Chain C"/>
    <property type="match status" value="2"/>
</dbReference>
<evidence type="ECO:0000256" key="6">
    <source>
        <dbReference type="SAM" id="Phobius"/>
    </source>
</evidence>
<dbReference type="GO" id="GO:0022832">
    <property type="term" value="F:voltage-gated channel activity"/>
    <property type="evidence" value="ECO:0007669"/>
    <property type="project" value="InterPro"/>
</dbReference>
<feature type="compositionally biased region" description="Polar residues" evidence="5">
    <location>
        <begin position="15"/>
        <end position="34"/>
    </location>
</feature>
<evidence type="ECO:0000256" key="5">
    <source>
        <dbReference type="SAM" id="MobiDB-lite"/>
    </source>
</evidence>
<protein>
    <submittedName>
        <fullName evidence="8">Pore calcium channel 2-like</fullName>
    </submittedName>
</protein>
<feature type="transmembrane region" description="Helical" evidence="6">
    <location>
        <begin position="671"/>
        <end position="695"/>
    </location>
</feature>
<evidence type="ECO:0000256" key="1">
    <source>
        <dbReference type="ARBA" id="ARBA00004141"/>
    </source>
</evidence>
<dbReference type="PANTHER" id="PTHR46768">
    <property type="entry name" value="TWO PORE CALCIUM CHANNEL PROTEIN 2"/>
    <property type="match status" value="1"/>
</dbReference>
<feature type="compositionally biased region" description="Low complexity" evidence="5">
    <location>
        <begin position="41"/>
        <end position="58"/>
    </location>
</feature>
<dbReference type="InterPro" id="IPR028798">
    <property type="entry name" value="TPC2"/>
</dbReference>
<dbReference type="InterPro" id="IPR027359">
    <property type="entry name" value="Volt_channel_dom_sf"/>
</dbReference>
<keyword evidence="2 6" id="KW-0812">Transmembrane</keyword>
<feature type="transmembrane region" description="Helical" evidence="6">
    <location>
        <begin position="636"/>
        <end position="659"/>
    </location>
</feature>
<feature type="transmembrane region" description="Helical" evidence="6">
    <location>
        <begin position="233"/>
        <end position="256"/>
    </location>
</feature>
<feature type="transmembrane region" description="Helical" evidence="6">
    <location>
        <begin position="381"/>
        <end position="405"/>
    </location>
</feature>
<dbReference type="Proteomes" id="UP001162480">
    <property type="component" value="Chromosome 18"/>
</dbReference>
<dbReference type="AlphaFoldDB" id="A0AA36FEB8"/>
<evidence type="ECO:0000256" key="4">
    <source>
        <dbReference type="ARBA" id="ARBA00023136"/>
    </source>
</evidence>
<dbReference type="Pfam" id="PF00520">
    <property type="entry name" value="Ion_trans"/>
    <property type="match status" value="2"/>
</dbReference>
<comment type="subcellular location">
    <subcellularLocation>
        <location evidence="1">Membrane</location>
        <topology evidence="1">Multi-pass membrane protein</topology>
    </subcellularLocation>
</comment>
<feature type="region of interest" description="Disordered" evidence="5">
    <location>
        <begin position="1"/>
        <end position="58"/>
    </location>
</feature>
<evidence type="ECO:0000256" key="2">
    <source>
        <dbReference type="ARBA" id="ARBA00022692"/>
    </source>
</evidence>
<dbReference type="GO" id="GO:0005765">
    <property type="term" value="C:lysosomal membrane"/>
    <property type="evidence" value="ECO:0007669"/>
    <property type="project" value="InterPro"/>
</dbReference>
<feature type="transmembrane region" description="Helical" evidence="6">
    <location>
        <begin position="772"/>
        <end position="795"/>
    </location>
</feature>
<feature type="transmembrane region" description="Helical" evidence="6">
    <location>
        <begin position="592"/>
        <end position="616"/>
    </location>
</feature>
<accession>A0AA36FEB8</accession>
<dbReference type="EMBL" id="OX597831">
    <property type="protein sequence ID" value="CAI9735921.1"/>
    <property type="molecule type" value="Genomic_DNA"/>
</dbReference>